<evidence type="ECO:0000256" key="5">
    <source>
        <dbReference type="ARBA" id="ARBA00023139"/>
    </source>
</evidence>
<keyword evidence="3 7" id="KW-0732">Signal</keyword>
<dbReference type="Pfam" id="PF03180">
    <property type="entry name" value="Lipoprotein_9"/>
    <property type="match status" value="1"/>
</dbReference>
<dbReference type="KEGG" id="pdu:PDUR_07450"/>
<evidence type="ECO:0000256" key="2">
    <source>
        <dbReference type="ARBA" id="ARBA00008973"/>
    </source>
</evidence>
<evidence type="ECO:0000256" key="1">
    <source>
        <dbReference type="ARBA" id="ARBA00004635"/>
    </source>
</evidence>
<dbReference type="InterPro" id="IPR004872">
    <property type="entry name" value="Lipoprotein_NlpA"/>
</dbReference>
<evidence type="ECO:0000256" key="7">
    <source>
        <dbReference type="SAM" id="SignalP"/>
    </source>
</evidence>
<dbReference type="Gene3D" id="3.40.190.10">
    <property type="entry name" value="Periplasmic binding protein-like II"/>
    <property type="match status" value="2"/>
</dbReference>
<gene>
    <name evidence="8" type="ORF">PDUR_07450</name>
</gene>
<proteinExistence type="inferred from homology"/>
<dbReference type="CDD" id="cd13599">
    <property type="entry name" value="PBP2_lipoprotein_Gna1946"/>
    <property type="match status" value="1"/>
</dbReference>
<evidence type="ECO:0000313" key="9">
    <source>
        <dbReference type="Proteomes" id="UP000029409"/>
    </source>
</evidence>
<reference evidence="8 9" key="1">
    <citation type="submission" date="2014-08" db="EMBL/GenBank/DDBJ databases">
        <title>Comparative genomics of the Paenibacillus odorifer group.</title>
        <authorList>
            <person name="den Bakker H.C."/>
            <person name="Tsai Y.-C."/>
            <person name="Martin N."/>
            <person name="Korlach J."/>
            <person name="Wiedmann M."/>
        </authorList>
    </citation>
    <scope>NUCLEOTIDE SEQUENCE [LARGE SCALE GENOMIC DNA]</scope>
    <source>
        <strain evidence="8 9">DSM 1735</strain>
    </source>
</reference>
<dbReference type="SUPFAM" id="SSF53850">
    <property type="entry name" value="Periplasmic binding protein-like II"/>
    <property type="match status" value="1"/>
</dbReference>
<dbReference type="PANTHER" id="PTHR30429">
    <property type="entry name" value="D-METHIONINE-BINDING LIPOPROTEIN METQ"/>
    <property type="match status" value="1"/>
</dbReference>
<dbReference type="PANTHER" id="PTHR30429:SF0">
    <property type="entry name" value="METHIONINE-BINDING LIPOPROTEIN METQ"/>
    <property type="match status" value="1"/>
</dbReference>
<dbReference type="EMBL" id="CP009288">
    <property type="protein sequence ID" value="AIQ11787.1"/>
    <property type="molecule type" value="Genomic_DNA"/>
</dbReference>
<keyword evidence="5" id="KW-0564">Palmitate</keyword>
<keyword evidence="6" id="KW-0449">Lipoprotein</keyword>
<accession>A0A089HL02</accession>
<name>A0A089HL02_PAEDU</name>
<dbReference type="eggNOG" id="COG1464">
    <property type="taxonomic scope" value="Bacteria"/>
</dbReference>
<organism evidence="8 9">
    <name type="scientific">Paenibacillus durus</name>
    <name type="common">Paenibacillus azotofixans</name>
    <dbReference type="NCBI Taxonomy" id="44251"/>
    <lineage>
        <taxon>Bacteria</taxon>
        <taxon>Bacillati</taxon>
        <taxon>Bacillota</taxon>
        <taxon>Bacilli</taxon>
        <taxon>Bacillales</taxon>
        <taxon>Paenibacillaceae</taxon>
        <taxon>Paenibacillus</taxon>
    </lineage>
</organism>
<feature type="chain" id="PRO_5001842985" evidence="7">
    <location>
        <begin position="32"/>
        <end position="286"/>
    </location>
</feature>
<dbReference type="Proteomes" id="UP000029409">
    <property type="component" value="Chromosome"/>
</dbReference>
<dbReference type="AlphaFoldDB" id="A0A089HL02"/>
<dbReference type="GO" id="GO:0016020">
    <property type="term" value="C:membrane"/>
    <property type="evidence" value="ECO:0007669"/>
    <property type="project" value="UniProtKB-SubCell"/>
</dbReference>
<keyword evidence="9" id="KW-1185">Reference proteome</keyword>
<comment type="subcellular location">
    <subcellularLocation>
        <location evidence="1">Membrane</location>
        <topology evidence="1">Lipid-anchor</topology>
    </subcellularLocation>
</comment>
<dbReference type="PROSITE" id="PS51257">
    <property type="entry name" value="PROKAR_LIPOPROTEIN"/>
    <property type="match status" value="1"/>
</dbReference>
<dbReference type="STRING" id="44251.PDUR_07450"/>
<dbReference type="RefSeq" id="WP_042205664.1">
    <property type="nucleotide sequence ID" value="NZ_CP009288.1"/>
</dbReference>
<evidence type="ECO:0000256" key="6">
    <source>
        <dbReference type="ARBA" id="ARBA00023288"/>
    </source>
</evidence>
<comment type="similarity">
    <text evidence="2">Belongs to the NlpA lipoprotein family.</text>
</comment>
<protein>
    <submittedName>
        <fullName evidence="8">Methionine-binding protein</fullName>
    </submittedName>
</protein>
<feature type="signal peptide" evidence="7">
    <location>
        <begin position="1"/>
        <end position="31"/>
    </location>
</feature>
<keyword evidence="4" id="KW-0472">Membrane</keyword>
<sequence length="286" mass="31649">MKKVMNRWVSPLFVIMAVVLLISGCGNSSNAASSGNGSEQESKTLRISFNPGPYSDQFKNGVAPYLEKKGYKITYKEFTDGIQPNVAVAQGEIDANVFQHSLYLESINKREGINLIGAVQVPTPPMGLYSKKHKSLDEISDGAQVNLPNEPVNMLRALTILKEVGWITLKDNIDPLQTSLNDVTSNPHNIKFVPTEPAQGPQALQDVDFAAIQGNFAIANNIKLTTALKLENMTDPFTNIVAVDSKNKDKQFVKDIIEGYHSQEFKDYIKSNSAYEGYRLPAYFNE</sequence>
<evidence type="ECO:0000313" key="8">
    <source>
        <dbReference type="EMBL" id="AIQ11787.1"/>
    </source>
</evidence>
<evidence type="ECO:0000256" key="4">
    <source>
        <dbReference type="ARBA" id="ARBA00023136"/>
    </source>
</evidence>
<dbReference type="OrthoDB" id="9812878at2"/>
<evidence type="ECO:0000256" key="3">
    <source>
        <dbReference type="ARBA" id="ARBA00022729"/>
    </source>
</evidence>